<proteinExistence type="predicted"/>
<accession>A0A820X3L1</accession>
<keyword evidence="3" id="KW-1185">Reference proteome</keyword>
<dbReference type="EMBL" id="CAJOBG010056840">
    <property type="protein sequence ID" value="CAF4524115.1"/>
    <property type="molecule type" value="Genomic_DNA"/>
</dbReference>
<feature type="compositionally biased region" description="Polar residues" evidence="1">
    <location>
        <begin position="1"/>
        <end position="26"/>
    </location>
</feature>
<feature type="non-terminal residue" evidence="2">
    <location>
        <position position="143"/>
    </location>
</feature>
<dbReference type="Proteomes" id="UP000663866">
    <property type="component" value="Unassembled WGS sequence"/>
</dbReference>
<protein>
    <submittedName>
        <fullName evidence="2">Uncharacterized protein</fullName>
    </submittedName>
</protein>
<evidence type="ECO:0000256" key="1">
    <source>
        <dbReference type="SAM" id="MobiDB-lite"/>
    </source>
</evidence>
<dbReference type="AlphaFoldDB" id="A0A820X3L1"/>
<evidence type="ECO:0000313" key="3">
    <source>
        <dbReference type="Proteomes" id="UP000663866"/>
    </source>
</evidence>
<dbReference type="PANTHER" id="PTHR28634">
    <property type="entry name" value="ZINC FINGER B-BOX DOMAIN-CONTAINING PROTEIN 1"/>
    <property type="match status" value="1"/>
</dbReference>
<comment type="caution">
    <text evidence="2">The sequence shown here is derived from an EMBL/GenBank/DDBJ whole genome shotgun (WGS) entry which is preliminary data.</text>
</comment>
<organism evidence="2 3">
    <name type="scientific">Rotaria magnacalcarata</name>
    <dbReference type="NCBI Taxonomy" id="392030"/>
    <lineage>
        <taxon>Eukaryota</taxon>
        <taxon>Metazoa</taxon>
        <taxon>Spiralia</taxon>
        <taxon>Gnathifera</taxon>
        <taxon>Rotifera</taxon>
        <taxon>Eurotatoria</taxon>
        <taxon>Bdelloidea</taxon>
        <taxon>Philodinida</taxon>
        <taxon>Philodinidae</taxon>
        <taxon>Rotaria</taxon>
    </lineage>
</organism>
<dbReference type="InterPro" id="IPR037688">
    <property type="entry name" value="ZBBX"/>
</dbReference>
<sequence>MSNLRSTGQLPLKTSMTNKWKAQAPSSEILERQTRALEDSLNKLKLAMHPEKAKATTDKNAPIWDKGKAGPLSQYANHVLRDEPRRVFDANKPTKIRVLGDEPPATIVRPSRVANIFNPKPATTVANKIVKCGQCEKDEAKMV</sequence>
<evidence type="ECO:0000313" key="2">
    <source>
        <dbReference type="EMBL" id="CAF4524115.1"/>
    </source>
</evidence>
<feature type="region of interest" description="Disordered" evidence="1">
    <location>
        <begin position="1"/>
        <end position="27"/>
    </location>
</feature>
<name>A0A820X3L1_9BILA</name>
<reference evidence="2" key="1">
    <citation type="submission" date="2021-02" db="EMBL/GenBank/DDBJ databases">
        <authorList>
            <person name="Nowell W R."/>
        </authorList>
    </citation>
    <scope>NUCLEOTIDE SEQUENCE</scope>
</reference>
<gene>
    <name evidence="2" type="ORF">OVN521_LOCUS41990</name>
</gene>
<dbReference type="PANTHER" id="PTHR28634:SF1">
    <property type="entry name" value="ZINC FINGER B-BOX DOMAIN-CONTAINING PROTEIN 1"/>
    <property type="match status" value="1"/>
</dbReference>